<dbReference type="EMBL" id="JANBPU010000425">
    <property type="protein sequence ID" value="KAJ1911647.1"/>
    <property type="molecule type" value="Genomic_DNA"/>
</dbReference>
<dbReference type="GO" id="GO:0000045">
    <property type="term" value="P:autophagosome assembly"/>
    <property type="evidence" value="ECO:0007669"/>
    <property type="project" value="TreeGrafter"/>
</dbReference>
<dbReference type="PANTHER" id="PTHR23333">
    <property type="entry name" value="UBX DOMAIN CONTAINING PROTEIN"/>
    <property type="match status" value="1"/>
</dbReference>
<feature type="compositionally biased region" description="Low complexity" evidence="1">
    <location>
        <begin position="193"/>
        <end position="209"/>
    </location>
</feature>
<dbReference type="Proteomes" id="UP001150538">
    <property type="component" value="Unassembled WGS sequence"/>
</dbReference>
<evidence type="ECO:0000259" key="3">
    <source>
        <dbReference type="PROSITE" id="PS51399"/>
    </source>
</evidence>
<feature type="compositionally biased region" description="Acidic residues" evidence="1">
    <location>
        <begin position="176"/>
        <end position="185"/>
    </location>
</feature>
<dbReference type="PROSITE" id="PS51399">
    <property type="entry name" value="SEP"/>
    <property type="match status" value="1"/>
</dbReference>
<feature type="domain" description="UBX" evidence="2">
    <location>
        <begin position="384"/>
        <end position="461"/>
    </location>
</feature>
<keyword evidence="5" id="KW-1185">Reference proteome</keyword>
<feature type="compositionally biased region" description="Acidic residues" evidence="1">
    <location>
        <begin position="235"/>
        <end position="258"/>
    </location>
</feature>
<dbReference type="GO" id="GO:0061025">
    <property type="term" value="P:membrane fusion"/>
    <property type="evidence" value="ECO:0007669"/>
    <property type="project" value="TreeGrafter"/>
</dbReference>
<name>A0A9W7ZRG1_9FUNG</name>
<dbReference type="Pfam" id="PF08059">
    <property type="entry name" value="SEP"/>
    <property type="match status" value="1"/>
</dbReference>
<dbReference type="InterPro" id="IPR001012">
    <property type="entry name" value="UBX_dom"/>
</dbReference>
<feature type="compositionally biased region" description="Low complexity" evidence="1">
    <location>
        <begin position="104"/>
        <end position="132"/>
    </location>
</feature>
<dbReference type="Gene3D" id="3.30.420.210">
    <property type="entry name" value="SEP domain"/>
    <property type="match status" value="1"/>
</dbReference>
<dbReference type="PROSITE" id="PS50033">
    <property type="entry name" value="UBX"/>
    <property type="match status" value="1"/>
</dbReference>
<dbReference type="OrthoDB" id="25887at2759"/>
<evidence type="ECO:0000259" key="2">
    <source>
        <dbReference type="PROSITE" id="PS50033"/>
    </source>
</evidence>
<dbReference type="SUPFAM" id="SSF102848">
    <property type="entry name" value="NSFL1 (p97 ATPase) cofactor p47, SEP domain"/>
    <property type="match status" value="1"/>
</dbReference>
<protein>
    <submittedName>
        <fullName evidence="4">Protein phosphatase regulator</fullName>
    </submittedName>
</protein>
<dbReference type="InterPro" id="IPR029071">
    <property type="entry name" value="Ubiquitin-like_domsf"/>
</dbReference>
<dbReference type="Gene3D" id="1.10.8.10">
    <property type="entry name" value="DNA helicase RuvA subunit, C-terminal domain"/>
    <property type="match status" value="1"/>
</dbReference>
<proteinExistence type="predicted"/>
<dbReference type="InterPro" id="IPR012989">
    <property type="entry name" value="SEP_domain"/>
</dbReference>
<feature type="domain" description="SEP" evidence="3">
    <location>
        <begin position="259"/>
        <end position="324"/>
    </location>
</feature>
<dbReference type="Gene3D" id="3.10.20.90">
    <property type="entry name" value="Phosphatidylinositol 3-kinase Catalytic Subunit, Chain A, domain 1"/>
    <property type="match status" value="1"/>
</dbReference>
<dbReference type="GO" id="GO:0005634">
    <property type="term" value="C:nucleus"/>
    <property type="evidence" value="ECO:0007669"/>
    <property type="project" value="TreeGrafter"/>
</dbReference>
<dbReference type="GO" id="GO:0005829">
    <property type="term" value="C:cytosol"/>
    <property type="evidence" value="ECO:0007669"/>
    <property type="project" value="TreeGrafter"/>
</dbReference>
<dbReference type="InterPro" id="IPR036241">
    <property type="entry name" value="NSFL1C_SEP_dom_sf"/>
</dbReference>
<dbReference type="GO" id="GO:0007030">
    <property type="term" value="P:Golgi organization"/>
    <property type="evidence" value="ECO:0007669"/>
    <property type="project" value="TreeGrafter"/>
</dbReference>
<dbReference type="GO" id="GO:0031468">
    <property type="term" value="P:nuclear membrane reassembly"/>
    <property type="evidence" value="ECO:0007669"/>
    <property type="project" value="TreeGrafter"/>
</dbReference>
<dbReference type="InterPro" id="IPR009060">
    <property type="entry name" value="UBA-like_sf"/>
</dbReference>
<evidence type="ECO:0000256" key="1">
    <source>
        <dbReference type="SAM" id="MobiDB-lite"/>
    </source>
</evidence>
<dbReference type="Pfam" id="PF00789">
    <property type="entry name" value="UBX"/>
    <property type="match status" value="1"/>
</dbReference>
<dbReference type="AlphaFoldDB" id="A0A9W7ZRG1"/>
<dbReference type="SUPFAM" id="SSF46934">
    <property type="entry name" value="UBA-like"/>
    <property type="match status" value="1"/>
</dbReference>
<dbReference type="Pfam" id="PF14555">
    <property type="entry name" value="UBA_4"/>
    <property type="match status" value="1"/>
</dbReference>
<feature type="compositionally biased region" description="Polar residues" evidence="1">
    <location>
        <begin position="94"/>
        <end position="103"/>
    </location>
</feature>
<sequence>MSGSVDKEALRKEFQQTLPLGDKEAEFFLEANDWNVGAALNFYYENEPKSEPFTSGSPNNAMLPQDPPATSIPGSVGGMDPALPGAPGLFPTSRPISDNLSNISTPRSSGVGRSTRSSARAAAGADASTSSGPRRSTRNANKPKFATLSSVKDDDRQELYAGGEKSGMAILPNFGEGDDNGEEGGDVGQSLMGQLLKRAAAGAAARQQQEGSGDRPKPKRRGGRVLGSAKAKDNDDSDSEYVDEGDNNESEDEEDEPEEVTRALTIYTNGFTIEGVDRFFSTDDPQNQEYVRRMLSGSAPTDLFGVKPNQSVEVEVKYKNEAYTAPKTRVRGQGRRLGSANDPAPAPAPTATIPGSFPQGSNASVAAASTSSQPVKAAAIEIDESKPKTRLRIVFDDNSTLQPTFNTTSTVGDVREFIINSQPSYSGRNVIIRGGFPLKSYSDMSQTLEEAGLKNTKIIVKIEP</sequence>
<evidence type="ECO:0000313" key="5">
    <source>
        <dbReference type="Proteomes" id="UP001150538"/>
    </source>
</evidence>
<dbReference type="SMART" id="SM00553">
    <property type="entry name" value="SEP"/>
    <property type="match status" value="1"/>
</dbReference>
<dbReference type="SUPFAM" id="SSF54236">
    <property type="entry name" value="Ubiquitin-like"/>
    <property type="match status" value="1"/>
</dbReference>
<dbReference type="GO" id="GO:0043161">
    <property type="term" value="P:proteasome-mediated ubiquitin-dependent protein catabolic process"/>
    <property type="evidence" value="ECO:0007669"/>
    <property type="project" value="TreeGrafter"/>
</dbReference>
<gene>
    <name evidence="4" type="primary">SHP1</name>
    <name evidence="4" type="ORF">H4219_005872</name>
</gene>
<accession>A0A9W7ZRG1</accession>
<organism evidence="4 5">
    <name type="scientific">Mycoemilia scoparia</name>
    <dbReference type="NCBI Taxonomy" id="417184"/>
    <lineage>
        <taxon>Eukaryota</taxon>
        <taxon>Fungi</taxon>
        <taxon>Fungi incertae sedis</taxon>
        <taxon>Zoopagomycota</taxon>
        <taxon>Kickxellomycotina</taxon>
        <taxon>Kickxellomycetes</taxon>
        <taxon>Kickxellales</taxon>
        <taxon>Kickxellaceae</taxon>
        <taxon>Mycoemilia</taxon>
    </lineage>
</organism>
<dbReference type="PANTHER" id="PTHR23333:SF20">
    <property type="entry name" value="NSFL1 COFACTOR P47"/>
    <property type="match status" value="1"/>
</dbReference>
<feature type="compositionally biased region" description="Polar residues" evidence="1">
    <location>
        <begin position="52"/>
        <end position="62"/>
    </location>
</feature>
<feature type="region of interest" description="Disordered" evidence="1">
    <location>
        <begin position="47"/>
        <end position="260"/>
    </location>
</feature>
<evidence type="ECO:0000313" key="4">
    <source>
        <dbReference type="EMBL" id="KAJ1911647.1"/>
    </source>
</evidence>
<feature type="region of interest" description="Disordered" evidence="1">
    <location>
        <begin position="325"/>
        <end position="364"/>
    </location>
</feature>
<reference evidence="4" key="1">
    <citation type="submission" date="2022-07" db="EMBL/GenBank/DDBJ databases">
        <title>Phylogenomic reconstructions and comparative analyses of Kickxellomycotina fungi.</title>
        <authorList>
            <person name="Reynolds N.K."/>
            <person name="Stajich J.E."/>
            <person name="Barry K."/>
            <person name="Grigoriev I.V."/>
            <person name="Crous P."/>
            <person name="Smith M.E."/>
        </authorList>
    </citation>
    <scope>NUCLEOTIDE SEQUENCE</scope>
    <source>
        <strain evidence="4">NBRC 100468</strain>
    </source>
</reference>
<comment type="caution">
    <text evidence="4">The sequence shown here is derived from an EMBL/GenBank/DDBJ whole genome shotgun (WGS) entry which is preliminary data.</text>
</comment>
<dbReference type="GO" id="GO:0043130">
    <property type="term" value="F:ubiquitin binding"/>
    <property type="evidence" value="ECO:0007669"/>
    <property type="project" value="TreeGrafter"/>
</dbReference>